<dbReference type="RefSeq" id="WP_141411788.1">
    <property type="nucleotide sequence ID" value="NZ_AP019735.1"/>
</dbReference>
<reference evidence="2" key="1">
    <citation type="submission" date="2019-06" db="EMBL/GenBank/DDBJ databases">
        <title>Alistipes onderdonkii subsp. vulgaris subsp. nov., Alistipes dispar sp. nov. and Alistipes communis sp. nov., isolated from human faeces, and creation of Alistipes onderdonkii subsp. onderdonkii subsp. nov.</title>
        <authorList>
            <person name="Sakamoto M."/>
            <person name="Ikeyama N."/>
            <person name="Ogata Y."/>
            <person name="Suda W."/>
            <person name="Iino T."/>
            <person name="Hattori M."/>
            <person name="Ohkuma M."/>
        </authorList>
    </citation>
    <scope>NUCLEOTIDE SEQUENCE [LARGE SCALE GENOMIC DNA]</scope>
    <source>
        <strain evidence="2">5CBH24</strain>
    </source>
</reference>
<dbReference type="AlphaFoldDB" id="A0A4Y1WNP2"/>
<organism evidence="1 2">
    <name type="scientific">Alistipes communis</name>
    <dbReference type="NCBI Taxonomy" id="2585118"/>
    <lineage>
        <taxon>Bacteria</taxon>
        <taxon>Pseudomonadati</taxon>
        <taxon>Bacteroidota</taxon>
        <taxon>Bacteroidia</taxon>
        <taxon>Bacteroidales</taxon>
        <taxon>Rikenellaceae</taxon>
        <taxon>Alistipes</taxon>
    </lineage>
</organism>
<dbReference type="GeneID" id="78340765"/>
<evidence type="ECO:0008006" key="3">
    <source>
        <dbReference type="Google" id="ProtNLM"/>
    </source>
</evidence>
<accession>A0A4Y1WNP2</accession>
<evidence type="ECO:0000313" key="2">
    <source>
        <dbReference type="Proteomes" id="UP000318946"/>
    </source>
</evidence>
<keyword evidence="2" id="KW-1185">Reference proteome</keyword>
<proteinExistence type="predicted"/>
<dbReference type="KEGG" id="acou:A5CBH24_00440"/>
<protein>
    <recommendedName>
        <fullName evidence="3">Cthe-2314-like HEPN domain-containing protein</fullName>
    </recommendedName>
</protein>
<gene>
    <name evidence="1" type="ORF">A5CBH24_00440</name>
</gene>
<sequence>MIRELTYNNRILSEQERVEFCEKSDEYINMFSECIEGICQLATKIQKSENSDYDKITNTLIKIGTFTSYSFCDCIVLTKLFVRATNPYEKSFLRGKLKVQLNESFKKLYGFSKKGYKDSHCAQLETIITMFPGFKSEFDELLSDLEQISKNSWWKNERDAEVHINATKLYKLRHEEINESKIAMETVQLTDLFNRFNHLISEVHRTLLNHMVVRYVKENGIGNAI</sequence>
<dbReference type="Proteomes" id="UP000318946">
    <property type="component" value="Chromosome"/>
</dbReference>
<dbReference type="EMBL" id="AP019735">
    <property type="protein sequence ID" value="BBL02731.1"/>
    <property type="molecule type" value="Genomic_DNA"/>
</dbReference>
<dbReference type="OrthoDB" id="1095726at2"/>
<evidence type="ECO:0000313" key="1">
    <source>
        <dbReference type="EMBL" id="BBL02731.1"/>
    </source>
</evidence>
<name>A0A4Y1WNP2_9BACT</name>